<name>A0A2M8KXV6_9BACT</name>
<dbReference type="NCBIfam" id="TIGR01032">
    <property type="entry name" value="rplT_bact"/>
    <property type="match status" value="1"/>
</dbReference>
<keyword evidence="2 5" id="KW-0689">Ribosomal protein</keyword>
<dbReference type="Proteomes" id="UP000229098">
    <property type="component" value="Unassembled WGS sequence"/>
</dbReference>
<dbReference type="GO" id="GO:1990904">
    <property type="term" value="C:ribonucleoprotein complex"/>
    <property type="evidence" value="ECO:0007669"/>
    <property type="project" value="UniProtKB-KW"/>
</dbReference>
<keyword evidence="5 6" id="KW-0694">RNA-binding</keyword>
<dbReference type="GO" id="GO:0019843">
    <property type="term" value="F:rRNA binding"/>
    <property type="evidence" value="ECO:0007669"/>
    <property type="project" value="UniProtKB-UniRule"/>
</dbReference>
<dbReference type="InterPro" id="IPR005813">
    <property type="entry name" value="Ribosomal_bL20"/>
</dbReference>
<accession>A0A2M8KXV6</accession>
<evidence type="ECO:0000256" key="1">
    <source>
        <dbReference type="ARBA" id="ARBA00007698"/>
    </source>
</evidence>
<comment type="caution">
    <text evidence="7">The sequence shown here is derived from an EMBL/GenBank/DDBJ whole genome shotgun (WGS) entry which is preliminary data.</text>
</comment>
<keyword evidence="5 6" id="KW-0699">rRNA-binding</keyword>
<evidence type="ECO:0000256" key="3">
    <source>
        <dbReference type="ARBA" id="ARBA00023274"/>
    </source>
</evidence>
<dbReference type="PRINTS" id="PR00062">
    <property type="entry name" value="RIBOSOMALL20"/>
</dbReference>
<dbReference type="Gene3D" id="6.10.160.10">
    <property type="match status" value="1"/>
</dbReference>
<dbReference type="GO" id="GO:0005840">
    <property type="term" value="C:ribosome"/>
    <property type="evidence" value="ECO:0007669"/>
    <property type="project" value="UniProtKB-KW"/>
</dbReference>
<evidence type="ECO:0000313" key="8">
    <source>
        <dbReference type="Proteomes" id="UP000229098"/>
    </source>
</evidence>
<dbReference type="GO" id="GO:0006412">
    <property type="term" value="P:translation"/>
    <property type="evidence" value="ECO:0007669"/>
    <property type="project" value="InterPro"/>
</dbReference>
<evidence type="ECO:0000256" key="6">
    <source>
        <dbReference type="RuleBase" id="RU000560"/>
    </source>
</evidence>
<dbReference type="Gene3D" id="1.10.1900.20">
    <property type="entry name" value="Ribosomal protein L20"/>
    <property type="match status" value="1"/>
</dbReference>
<proteinExistence type="inferred from homology"/>
<keyword evidence="3 5" id="KW-0687">Ribonucleoprotein</keyword>
<protein>
    <recommendedName>
        <fullName evidence="4 5">Large ribosomal subunit protein bL20</fullName>
    </recommendedName>
</protein>
<sequence>MTRVKRGTIANKRRRNILKQTKGFRWGRKSKERAAREALLHAGLHAFQDRRKKKRVFRKLWNVQVNAASRLAGTTYSKLIGGMKKANIALDRKVLSLLAQHHVSAFEAVVKKAEGK</sequence>
<dbReference type="FunFam" id="1.10.1900.20:FF:000001">
    <property type="entry name" value="50S ribosomal protein L20"/>
    <property type="match status" value="1"/>
</dbReference>
<dbReference type="PANTHER" id="PTHR10986">
    <property type="entry name" value="39S RIBOSOMAL PROTEIN L20"/>
    <property type="match status" value="1"/>
</dbReference>
<evidence type="ECO:0000256" key="5">
    <source>
        <dbReference type="HAMAP-Rule" id="MF_00382"/>
    </source>
</evidence>
<gene>
    <name evidence="5" type="primary">rplT</name>
    <name evidence="7" type="ORF">COU90_00675</name>
</gene>
<comment type="function">
    <text evidence="5 6">Binds directly to 23S ribosomal RNA and is necessary for the in vitro assembly process of the 50S ribosomal subunit. It is not involved in the protein synthesizing functions of that subunit.</text>
</comment>
<evidence type="ECO:0000313" key="7">
    <source>
        <dbReference type="EMBL" id="PJE64768.1"/>
    </source>
</evidence>
<dbReference type="CDD" id="cd07026">
    <property type="entry name" value="Ribosomal_L20"/>
    <property type="match status" value="1"/>
</dbReference>
<dbReference type="AlphaFoldDB" id="A0A2M8KXV6"/>
<dbReference type="GO" id="GO:0000027">
    <property type="term" value="P:ribosomal large subunit assembly"/>
    <property type="evidence" value="ECO:0007669"/>
    <property type="project" value="UniProtKB-UniRule"/>
</dbReference>
<organism evidence="7 8">
    <name type="scientific">Candidatus Ryanbacteria bacterium CG10_big_fil_rev_8_21_14_0_10_43_42</name>
    <dbReference type="NCBI Taxonomy" id="1974864"/>
    <lineage>
        <taxon>Bacteria</taxon>
        <taxon>Candidatus Ryaniibacteriota</taxon>
    </lineage>
</organism>
<evidence type="ECO:0000256" key="2">
    <source>
        <dbReference type="ARBA" id="ARBA00022980"/>
    </source>
</evidence>
<evidence type="ECO:0000256" key="4">
    <source>
        <dbReference type="ARBA" id="ARBA00035172"/>
    </source>
</evidence>
<dbReference type="InterPro" id="IPR035566">
    <property type="entry name" value="Ribosomal_protein_bL20_C"/>
</dbReference>
<dbReference type="EMBL" id="PFEF01000003">
    <property type="protein sequence ID" value="PJE64768.1"/>
    <property type="molecule type" value="Genomic_DNA"/>
</dbReference>
<dbReference type="SUPFAM" id="SSF74731">
    <property type="entry name" value="Ribosomal protein L20"/>
    <property type="match status" value="1"/>
</dbReference>
<dbReference type="GO" id="GO:0003735">
    <property type="term" value="F:structural constituent of ribosome"/>
    <property type="evidence" value="ECO:0007669"/>
    <property type="project" value="InterPro"/>
</dbReference>
<dbReference type="HAMAP" id="MF_00382">
    <property type="entry name" value="Ribosomal_bL20"/>
    <property type="match status" value="1"/>
</dbReference>
<dbReference type="Pfam" id="PF00453">
    <property type="entry name" value="Ribosomal_L20"/>
    <property type="match status" value="1"/>
</dbReference>
<reference evidence="8" key="1">
    <citation type="submission" date="2017-09" db="EMBL/GenBank/DDBJ databases">
        <title>Depth-based differentiation of microbial function through sediment-hosted aquifers and enrichment of novel symbionts in the deep terrestrial subsurface.</title>
        <authorList>
            <person name="Probst A.J."/>
            <person name="Ladd B."/>
            <person name="Jarett J.K."/>
            <person name="Geller-Mcgrath D.E."/>
            <person name="Sieber C.M.K."/>
            <person name="Emerson J.B."/>
            <person name="Anantharaman K."/>
            <person name="Thomas B.C."/>
            <person name="Malmstrom R."/>
            <person name="Stieglmeier M."/>
            <person name="Klingl A."/>
            <person name="Woyke T."/>
            <person name="Ryan C.M."/>
            <person name="Banfield J.F."/>
        </authorList>
    </citation>
    <scope>NUCLEOTIDE SEQUENCE [LARGE SCALE GENOMIC DNA]</scope>
</reference>
<comment type="similarity">
    <text evidence="1 5 6">Belongs to the bacterial ribosomal protein bL20 family.</text>
</comment>